<dbReference type="RefSeq" id="XP_062677080.1">
    <property type="nucleotide sequence ID" value="XM_062823588.1"/>
</dbReference>
<sequence>MKGHGLARGSNAGKQGSGIWFAVEGGKPWRSATCISARPDQEVMATVLSPNIKKCGCPAGHCQCSGVEGTRVATGHLRFMAQKKSESPQRGDCNESTFFCPSPSLDGSCYPHAPVSRPIVDWADQCTWQLVRHSPSHGVSRGHTFRQFAPLPLFVVTLAALERLGFACLVFASVLDMPLRPCVGRYPKVKIYRQITGLCAILSIAFLDGECGKRAKTIGTKAQCTHNCSFHAVKACRLAEETGRPSNCR</sequence>
<reference evidence="1" key="1">
    <citation type="journal article" date="2023" name="Mol. Phylogenet. Evol.">
        <title>Genome-scale phylogeny and comparative genomics of the fungal order Sordariales.</title>
        <authorList>
            <person name="Hensen N."/>
            <person name="Bonometti L."/>
            <person name="Westerberg I."/>
            <person name="Brannstrom I.O."/>
            <person name="Guillou S."/>
            <person name="Cros-Aarteil S."/>
            <person name="Calhoun S."/>
            <person name="Haridas S."/>
            <person name="Kuo A."/>
            <person name="Mondo S."/>
            <person name="Pangilinan J."/>
            <person name="Riley R."/>
            <person name="LaButti K."/>
            <person name="Andreopoulos B."/>
            <person name="Lipzen A."/>
            <person name="Chen C."/>
            <person name="Yan M."/>
            <person name="Daum C."/>
            <person name="Ng V."/>
            <person name="Clum A."/>
            <person name="Steindorff A."/>
            <person name="Ohm R.A."/>
            <person name="Martin F."/>
            <person name="Silar P."/>
            <person name="Natvig D.O."/>
            <person name="Lalanne C."/>
            <person name="Gautier V."/>
            <person name="Ament-Velasquez S.L."/>
            <person name="Kruys A."/>
            <person name="Hutchinson M.I."/>
            <person name="Powell A.J."/>
            <person name="Barry K."/>
            <person name="Miller A.N."/>
            <person name="Grigoriev I.V."/>
            <person name="Debuchy R."/>
            <person name="Gladieux P."/>
            <person name="Hiltunen Thoren M."/>
            <person name="Johannesson H."/>
        </authorList>
    </citation>
    <scope>NUCLEOTIDE SEQUENCE</scope>
    <source>
        <strain evidence="1">CBS 560.94</strain>
    </source>
</reference>
<keyword evidence="2" id="KW-1185">Reference proteome</keyword>
<protein>
    <submittedName>
        <fullName evidence="1">Uncharacterized protein</fullName>
    </submittedName>
</protein>
<dbReference type="EMBL" id="JAUEPP010000009">
    <property type="protein sequence ID" value="KAK3334914.1"/>
    <property type="molecule type" value="Genomic_DNA"/>
</dbReference>
<evidence type="ECO:0000313" key="2">
    <source>
        <dbReference type="Proteomes" id="UP001278500"/>
    </source>
</evidence>
<gene>
    <name evidence="1" type="ORF">B0H65DRAFT_337469</name>
</gene>
<comment type="caution">
    <text evidence="1">The sequence shown here is derived from an EMBL/GenBank/DDBJ whole genome shotgun (WGS) entry which is preliminary data.</text>
</comment>
<proteinExistence type="predicted"/>
<accession>A0AAE0J109</accession>
<dbReference type="GeneID" id="87860742"/>
<dbReference type="AlphaFoldDB" id="A0AAE0J109"/>
<evidence type="ECO:0000313" key="1">
    <source>
        <dbReference type="EMBL" id="KAK3334914.1"/>
    </source>
</evidence>
<dbReference type="Proteomes" id="UP001278500">
    <property type="component" value="Unassembled WGS sequence"/>
</dbReference>
<reference evidence="1" key="2">
    <citation type="submission" date="2023-06" db="EMBL/GenBank/DDBJ databases">
        <authorList>
            <consortium name="Lawrence Berkeley National Laboratory"/>
            <person name="Haridas S."/>
            <person name="Hensen N."/>
            <person name="Bonometti L."/>
            <person name="Westerberg I."/>
            <person name="Brannstrom I.O."/>
            <person name="Guillou S."/>
            <person name="Cros-Aarteil S."/>
            <person name="Calhoun S."/>
            <person name="Kuo A."/>
            <person name="Mondo S."/>
            <person name="Pangilinan J."/>
            <person name="Riley R."/>
            <person name="Labutti K."/>
            <person name="Andreopoulos B."/>
            <person name="Lipzen A."/>
            <person name="Chen C."/>
            <person name="Yanf M."/>
            <person name="Daum C."/>
            <person name="Ng V."/>
            <person name="Clum A."/>
            <person name="Steindorff A."/>
            <person name="Ohm R."/>
            <person name="Martin F."/>
            <person name="Silar P."/>
            <person name="Natvig D."/>
            <person name="Lalanne C."/>
            <person name="Gautier V."/>
            <person name="Ament-Velasquez S.L."/>
            <person name="Kruys A."/>
            <person name="Hutchinson M.I."/>
            <person name="Powell A.J."/>
            <person name="Barry K."/>
            <person name="Miller A.N."/>
            <person name="Grigoriev I.V."/>
            <person name="Debuchy R."/>
            <person name="Gladieux P."/>
            <person name="Thoren M.H."/>
            <person name="Johannesson H."/>
        </authorList>
    </citation>
    <scope>NUCLEOTIDE SEQUENCE</scope>
    <source>
        <strain evidence="1">CBS 560.94</strain>
    </source>
</reference>
<organism evidence="1 2">
    <name type="scientific">Neurospora tetraspora</name>
    <dbReference type="NCBI Taxonomy" id="94610"/>
    <lineage>
        <taxon>Eukaryota</taxon>
        <taxon>Fungi</taxon>
        <taxon>Dikarya</taxon>
        <taxon>Ascomycota</taxon>
        <taxon>Pezizomycotina</taxon>
        <taxon>Sordariomycetes</taxon>
        <taxon>Sordariomycetidae</taxon>
        <taxon>Sordariales</taxon>
        <taxon>Sordariaceae</taxon>
        <taxon>Neurospora</taxon>
    </lineage>
</organism>
<name>A0AAE0J109_9PEZI</name>